<feature type="transmembrane region" description="Helical" evidence="1">
    <location>
        <begin position="43"/>
        <end position="62"/>
    </location>
</feature>
<evidence type="ECO:0000313" key="3">
    <source>
        <dbReference type="Proteomes" id="UP000308054"/>
    </source>
</evidence>
<gene>
    <name evidence="2" type="ORF">E5163_12610</name>
</gene>
<dbReference type="InterPro" id="IPR005325">
    <property type="entry name" value="DUF308_memb"/>
</dbReference>
<dbReference type="PANTHER" id="PTHR34989">
    <property type="entry name" value="PROTEIN HDED"/>
    <property type="match status" value="1"/>
</dbReference>
<keyword evidence="1" id="KW-1133">Transmembrane helix</keyword>
<keyword evidence="1" id="KW-0472">Membrane</keyword>
<dbReference type="InterPro" id="IPR052712">
    <property type="entry name" value="Acid_resist_chaperone_HdeD"/>
</dbReference>
<dbReference type="GO" id="GO:0005886">
    <property type="term" value="C:plasma membrane"/>
    <property type="evidence" value="ECO:0007669"/>
    <property type="project" value="TreeGrafter"/>
</dbReference>
<keyword evidence="1" id="KW-0812">Transmembrane</keyword>
<feature type="transmembrane region" description="Helical" evidence="1">
    <location>
        <begin position="156"/>
        <end position="176"/>
    </location>
</feature>
<evidence type="ECO:0000313" key="2">
    <source>
        <dbReference type="EMBL" id="TGY87766.1"/>
    </source>
</evidence>
<dbReference type="AlphaFoldDB" id="A0A4S2GXG9"/>
<name>A0A4S2GXG9_9PROT</name>
<accession>A0A4S2GXG9</accession>
<dbReference type="OrthoDB" id="9815400at2"/>
<keyword evidence="3" id="KW-1185">Reference proteome</keyword>
<proteinExistence type="predicted"/>
<evidence type="ECO:0000256" key="1">
    <source>
        <dbReference type="SAM" id="Phobius"/>
    </source>
</evidence>
<dbReference type="RefSeq" id="WP_135996562.1">
    <property type="nucleotide sequence ID" value="NZ_CP071057.1"/>
</dbReference>
<dbReference type="PANTHER" id="PTHR34989:SF1">
    <property type="entry name" value="PROTEIN HDED"/>
    <property type="match status" value="1"/>
</dbReference>
<feature type="transmembrane region" description="Helical" evidence="1">
    <location>
        <begin position="74"/>
        <end position="92"/>
    </location>
</feature>
<feature type="transmembrane region" description="Helical" evidence="1">
    <location>
        <begin position="98"/>
        <end position="119"/>
    </location>
</feature>
<comment type="caution">
    <text evidence="2">The sequence shown here is derived from an EMBL/GenBank/DDBJ whole genome shotgun (WGS) entry which is preliminary data.</text>
</comment>
<organism evidence="2 3">
    <name type="scientific">Marinicauda algicola</name>
    <dbReference type="NCBI Taxonomy" id="2029849"/>
    <lineage>
        <taxon>Bacteria</taxon>
        <taxon>Pseudomonadati</taxon>
        <taxon>Pseudomonadota</taxon>
        <taxon>Alphaproteobacteria</taxon>
        <taxon>Maricaulales</taxon>
        <taxon>Maricaulaceae</taxon>
        <taxon>Marinicauda</taxon>
    </lineage>
</organism>
<feature type="transmembrane region" description="Helical" evidence="1">
    <location>
        <begin position="20"/>
        <end position="37"/>
    </location>
</feature>
<protein>
    <submittedName>
        <fullName evidence="2">HdeD family acid-resistance protein</fullName>
    </submittedName>
</protein>
<reference evidence="2 3" key="1">
    <citation type="journal article" date="2017" name="Int. J. Syst. Evol. Microbiol.">
        <title>Marinicauda algicola sp. nov., isolated from a marine red alga Rhodosorus marinus.</title>
        <authorList>
            <person name="Jeong S.E."/>
            <person name="Jeon S.H."/>
            <person name="Chun B.H."/>
            <person name="Kim D.W."/>
            <person name="Jeon C.O."/>
        </authorList>
    </citation>
    <scope>NUCLEOTIDE SEQUENCE [LARGE SCALE GENOMIC DNA]</scope>
    <source>
        <strain evidence="2 3">JCM 31718</strain>
    </source>
</reference>
<feature type="transmembrane region" description="Helical" evidence="1">
    <location>
        <begin position="131"/>
        <end position="150"/>
    </location>
</feature>
<sequence>MARPNDPNEIAIAPPGRGTAIALGIVLLIVGVLAIFFSYTATVALTLLVGALLIISGLVQLFDAFSRRSAGDTLLELFIGVISLVAGAIILFSPGTGIFALTVVLGAFFGADGVIRLIFAFRRESYGRRGWLIFGGILSLVLAALILFGLPGTAGFTVGLLFGVHALFLGFSFLVLGGRRTPGERELA</sequence>
<dbReference type="Pfam" id="PF03729">
    <property type="entry name" value="DUF308"/>
    <property type="match status" value="1"/>
</dbReference>
<dbReference type="Proteomes" id="UP000308054">
    <property type="component" value="Unassembled WGS sequence"/>
</dbReference>
<dbReference type="EMBL" id="SRXW01000004">
    <property type="protein sequence ID" value="TGY87766.1"/>
    <property type="molecule type" value="Genomic_DNA"/>
</dbReference>